<sequence>MSRTAEETKIIRDRILELIYSAVEGNTSKHINYKSIGSELELSAEEIISFISTLQDMGFIRRIRADEISITYEGIKKIEDRAMVHMYSSSIKTTSAKPLIFVSHINEEKELAASLKTLLELGFGQTIDIFVSSDKKSIPYGHYWFDEIRKAMSNCTIALILCSNLSIKEPWINFETGAAFIGNKKIIPLCYGGLTPSTLPVPLNYLQGVSAFKLDELSLLIEQISETLQIELKDIKIVESDFYTRVNSLPAIEQVFNITAVLEGGGIYKQGESITITGVAKSKSPFGDLKVYKLDKEPHLSLVQKIEIQPDNTFSTQFSTVGYPKGSYGATVELPSGLWTRIQFIIE</sequence>
<name>A0A0W8F045_9ZZZZ</name>
<feature type="domain" description="TIR" evidence="1">
    <location>
        <begin position="100"/>
        <end position="210"/>
    </location>
</feature>
<organism evidence="2">
    <name type="scientific">hydrocarbon metagenome</name>
    <dbReference type="NCBI Taxonomy" id="938273"/>
    <lineage>
        <taxon>unclassified sequences</taxon>
        <taxon>metagenomes</taxon>
        <taxon>ecological metagenomes</taxon>
    </lineage>
</organism>
<proteinExistence type="predicted"/>
<evidence type="ECO:0000313" key="2">
    <source>
        <dbReference type="EMBL" id="KUG14110.1"/>
    </source>
</evidence>
<comment type="caution">
    <text evidence="2">The sequence shown here is derived from an EMBL/GenBank/DDBJ whole genome shotgun (WGS) entry which is preliminary data.</text>
</comment>
<dbReference type="Pfam" id="PF13676">
    <property type="entry name" value="TIR_2"/>
    <property type="match status" value="1"/>
</dbReference>
<evidence type="ECO:0000259" key="1">
    <source>
        <dbReference type="Pfam" id="PF13676"/>
    </source>
</evidence>
<dbReference type="Gene3D" id="3.40.50.10140">
    <property type="entry name" value="Toll/interleukin-1 receptor homology (TIR) domain"/>
    <property type="match status" value="1"/>
</dbReference>
<dbReference type="GO" id="GO:0007165">
    <property type="term" value="P:signal transduction"/>
    <property type="evidence" value="ECO:0007669"/>
    <property type="project" value="InterPro"/>
</dbReference>
<dbReference type="EMBL" id="LNQE01001701">
    <property type="protein sequence ID" value="KUG14110.1"/>
    <property type="molecule type" value="Genomic_DNA"/>
</dbReference>
<accession>A0A0W8F045</accession>
<dbReference type="SUPFAM" id="SSF52200">
    <property type="entry name" value="Toll/Interleukin receptor TIR domain"/>
    <property type="match status" value="1"/>
</dbReference>
<gene>
    <name evidence="2" type="ORF">ASZ90_016259</name>
</gene>
<dbReference type="AlphaFoldDB" id="A0A0W8F045"/>
<protein>
    <recommendedName>
        <fullName evidence="1">TIR domain-containing protein</fullName>
    </recommendedName>
</protein>
<dbReference type="InterPro" id="IPR000157">
    <property type="entry name" value="TIR_dom"/>
</dbReference>
<dbReference type="InterPro" id="IPR035897">
    <property type="entry name" value="Toll_tir_struct_dom_sf"/>
</dbReference>
<reference evidence="2" key="1">
    <citation type="journal article" date="2015" name="Proc. Natl. Acad. Sci. U.S.A.">
        <title>Networks of energetic and metabolic interactions define dynamics in microbial communities.</title>
        <authorList>
            <person name="Embree M."/>
            <person name="Liu J.K."/>
            <person name="Al-Bassam M.M."/>
            <person name="Zengler K."/>
        </authorList>
    </citation>
    <scope>NUCLEOTIDE SEQUENCE</scope>
</reference>